<dbReference type="Pfam" id="PF10590">
    <property type="entry name" value="PNP_phzG_C"/>
    <property type="match status" value="1"/>
</dbReference>
<dbReference type="PANTHER" id="PTHR10851">
    <property type="entry name" value="PYRIDOXINE-5-PHOSPHATE OXIDASE"/>
    <property type="match status" value="1"/>
</dbReference>
<evidence type="ECO:0000256" key="4">
    <source>
        <dbReference type="ARBA" id="ARBA00005037"/>
    </source>
</evidence>
<feature type="domain" description="Pyridoxamine 5'-phosphate oxidase N-terminal" evidence="10">
    <location>
        <begin position="54"/>
        <end position="172"/>
    </location>
</feature>
<dbReference type="PANTHER" id="PTHR10851:SF0">
    <property type="entry name" value="PYRIDOXINE-5'-PHOSPHATE OXIDASE"/>
    <property type="match status" value="1"/>
</dbReference>
<dbReference type="PROSITE" id="PS01064">
    <property type="entry name" value="PYRIDOX_OXIDASE"/>
    <property type="match status" value="1"/>
</dbReference>
<evidence type="ECO:0000256" key="2">
    <source>
        <dbReference type="ARBA" id="ARBA00003691"/>
    </source>
</evidence>
<dbReference type="SUPFAM" id="SSF50475">
    <property type="entry name" value="FMN-binding split barrel"/>
    <property type="match status" value="1"/>
</dbReference>
<comment type="pathway">
    <text evidence="3">Cofactor metabolism; pyridoxal 5'-phosphate salvage; pyridoxal 5'-phosphate from pyridoxamine 5'-phosphate: step 1/1.</text>
</comment>
<name>A0ABM1S2U2_LIMPO</name>
<keyword evidence="7" id="KW-0285">Flavoprotein</keyword>
<dbReference type="Proteomes" id="UP000694941">
    <property type="component" value="Unplaced"/>
</dbReference>
<evidence type="ECO:0000256" key="5">
    <source>
        <dbReference type="ARBA" id="ARBA00007301"/>
    </source>
</evidence>
<dbReference type="EC" id="1.4.3.5" evidence="6"/>
<dbReference type="RefSeq" id="XP_022237947.1">
    <property type="nucleotide sequence ID" value="XM_022382239.1"/>
</dbReference>
<dbReference type="GeneID" id="106478621"/>
<feature type="domain" description="Pyridoxine 5'-phosphate oxidase dimerisation C-terminal" evidence="11">
    <location>
        <begin position="187"/>
        <end position="241"/>
    </location>
</feature>
<evidence type="ECO:0000256" key="8">
    <source>
        <dbReference type="ARBA" id="ARBA00022643"/>
    </source>
</evidence>
<evidence type="ECO:0000313" key="12">
    <source>
        <dbReference type="Proteomes" id="UP000694941"/>
    </source>
</evidence>
<evidence type="ECO:0000256" key="3">
    <source>
        <dbReference type="ARBA" id="ARBA00004738"/>
    </source>
</evidence>
<dbReference type="NCBIfam" id="TIGR00558">
    <property type="entry name" value="pdxH"/>
    <property type="match status" value="1"/>
</dbReference>
<dbReference type="Pfam" id="PF01243">
    <property type="entry name" value="PNPOx_N"/>
    <property type="match status" value="1"/>
</dbReference>
<comment type="pathway">
    <text evidence="4">Cofactor metabolism; pyridoxal 5'-phosphate salvage; pyridoxal 5'-phosphate from pyridoxine 5'-phosphate: step 1/1.</text>
</comment>
<keyword evidence="9" id="KW-0560">Oxidoreductase</keyword>
<dbReference type="Gene3D" id="2.30.110.10">
    <property type="entry name" value="Electron Transport, Fmn-binding Protein, Chain A"/>
    <property type="match status" value="1"/>
</dbReference>
<comment type="similarity">
    <text evidence="5">Belongs to the pyridoxamine 5'-phosphate oxidase family.</text>
</comment>
<dbReference type="InterPro" id="IPR019740">
    <property type="entry name" value="Pyridox_Oxase_CS"/>
</dbReference>
<evidence type="ECO:0000256" key="7">
    <source>
        <dbReference type="ARBA" id="ARBA00022630"/>
    </source>
</evidence>
<comment type="cofactor">
    <cofactor evidence="1">
        <name>FMN</name>
        <dbReference type="ChEBI" id="CHEBI:58210"/>
    </cofactor>
</comment>
<keyword evidence="8" id="KW-0288">FMN</keyword>
<proteinExistence type="inferred from homology"/>
<dbReference type="InterPro" id="IPR000659">
    <property type="entry name" value="Pyridox_Oxase"/>
</dbReference>
<accession>A0ABM1S2U2</accession>
<evidence type="ECO:0000259" key="11">
    <source>
        <dbReference type="Pfam" id="PF10590"/>
    </source>
</evidence>
<organism evidence="12 13">
    <name type="scientific">Limulus polyphemus</name>
    <name type="common">Atlantic horseshoe crab</name>
    <dbReference type="NCBI Taxonomy" id="6850"/>
    <lineage>
        <taxon>Eukaryota</taxon>
        <taxon>Metazoa</taxon>
        <taxon>Ecdysozoa</taxon>
        <taxon>Arthropoda</taxon>
        <taxon>Chelicerata</taxon>
        <taxon>Merostomata</taxon>
        <taxon>Xiphosura</taxon>
        <taxon>Limulidae</taxon>
        <taxon>Limulus</taxon>
    </lineage>
</organism>
<comment type="function">
    <text evidence="2">Catalyzes the oxidation of either pyridoxine 5'-phosphate (PNP) or pyridoxamine 5'-phosphate (PMP) into pyridoxal 5'-phosphate (PLP).</text>
</comment>
<evidence type="ECO:0000256" key="1">
    <source>
        <dbReference type="ARBA" id="ARBA00001917"/>
    </source>
</evidence>
<dbReference type="InterPro" id="IPR019576">
    <property type="entry name" value="Pyridoxamine_oxidase_dimer_C"/>
</dbReference>
<protein>
    <recommendedName>
        <fullName evidence="6">pyridoxal 5'-phosphate synthase</fullName>
        <ecNumber evidence="6">1.4.3.5</ecNumber>
    </recommendedName>
</protein>
<dbReference type="HAMAP" id="MF_01629">
    <property type="entry name" value="PdxH"/>
    <property type="match status" value="1"/>
</dbReference>
<sequence>MRPTLQEKCFWFFRGWRKPYKEHKDAFTERSLSVKEPIGIFKQWFNVASETPEISEANAMTLATSDKHGKPSARIVLLKSFGVKGFTFFTNYNSRKGRELNENPYASLLFYWEPLKWQVRVEGIVEKVPPEESDGYFQIRPHKSQLAAIASEQSSVIRDREVLINKIRELEEQYRDPKALVPRPSNWGGFKLIPQVMEFWQGNTHRVHDRIRFRRQLPGETIDEIMTHQGEDGWLYERLAP</sequence>
<evidence type="ECO:0000256" key="6">
    <source>
        <dbReference type="ARBA" id="ARBA00012801"/>
    </source>
</evidence>
<dbReference type="InterPro" id="IPR012349">
    <property type="entry name" value="Split_barrel_FMN-bd"/>
</dbReference>
<dbReference type="InterPro" id="IPR011576">
    <property type="entry name" value="Pyridox_Oxase_N"/>
</dbReference>
<evidence type="ECO:0000313" key="13">
    <source>
        <dbReference type="RefSeq" id="XP_022237947.1"/>
    </source>
</evidence>
<dbReference type="NCBIfam" id="NF004231">
    <property type="entry name" value="PRK05679.1"/>
    <property type="match status" value="1"/>
</dbReference>
<evidence type="ECO:0000256" key="9">
    <source>
        <dbReference type="ARBA" id="ARBA00023002"/>
    </source>
</evidence>
<reference evidence="13" key="1">
    <citation type="submission" date="2025-08" db="UniProtKB">
        <authorList>
            <consortium name="RefSeq"/>
        </authorList>
    </citation>
    <scope>IDENTIFICATION</scope>
    <source>
        <tissue evidence="13">Muscle</tissue>
    </source>
</reference>
<gene>
    <name evidence="13" type="primary">LOC106478621</name>
</gene>
<keyword evidence="12" id="KW-1185">Reference proteome</keyword>
<dbReference type="PIRSF" id="PIRSF000190">
    <property type="entry name" value="Pyd_amn-ph_oxd"/>
    <property type="match status" value="1"/>
</dbReference>
<evidence type="ECO:0000259" key="10">
    <source>
        <dbReference type="Pfam" id="PF01243"/>
    </source>
</evidence>